<organism evidence="2 3">
    <name type="scientific">Kolteria novifilia</name>
    <dbReference type="NCBI Taxonomy" id="2527975"/>
    <lineage>
        <taxon>Bacteria</taxon>
        <taxon>Pseudomonadati</taxon>
        <taxon>Planctomycetota</taxon>
        <taxon>Planctomycetia</taxon>
        <taxon>Kolteriales</taxon>
        <taxon>Kolteriaceae</taxon>
        <taxon>Kolteria</taxon>
    </lineage>
</organism>
<accession>A0A518B510</accession>
<dbReference type="Proteomes" id="UP000317093">
    <property type="component" value="Chromosome"/>
</dbReference>
<dbReference type="RefSeq" id="WP_145258571.1">
    <property type="nucleotide sequence ID" value="NZ_CP036279.1"/>
</dbReference>
<proteinExistence type="predicted"/>
<name>A0A518B510_9BACT</name>
<keyword evidence="3" id="KW-1185">Reference proteome</keyword>
<evidence type="ECO:0000313" key="2">
    <source>
        <dbReference type="EMBL" id="QDU62065.1"/>
    </source>
</evidence>
<protein>
    <submittedName>
        <fullName evidence="2">Uncharacterized protein</fullName>
    </submittedName>
</protein>
<dbReference type="KEGG" id="knv:Pan216_29310"/>
<feature type="compositionally biased region" description="Basic and acidic residues" evidence="1">
    <location>
        <begin position="50"/>
        <end position="63"/>
    </location>
</feature>
<feature type="region of interest" description="Disordered" evidence="1">
    <location>
        <begin position="25"/>
        <end position="71"/>
    </location>
</feature>
<sequence>MSKLGVALSLAGLIAVLSVGIQLLQSTPKPGSPGMQWDGYNTDPSAAKTPAEKEAAPKTSGEKEEADGDST</sequence>
<evidence type="ECO:0000313" key="3">
    <source>
        <dbReference type="Proteomes" id="UP000317093"/>
    </source>
</evidence>
<gene>
    <name evidence="2" type="ORF">Pan216_29310</name>
</gene>
<dbReference type="AlphaFoldDB" id="A0A518B510"/>
<reference evidence="2 3" key="1">
    <citation type="submission" date="2019-02" db="EMBL/GenBank/DDBJ databases">
        <title>Deep-cultivation of Planctomycetes and their phenomic and genomic characterization uncovers novel biology.</title>
        <authorList>
            <person name="Wiegand S."/>
            <person name="Jogler M."/>
            <person name="Boedeker C."/>
            <person name="Pinto D."/>
            <person name="Vollmers J."/>
            <person name="Rivas-Marin E."/>
            <person name="Kohn T."/>
            <person name="Peeters S.H."/>
            <person name="Heuer A."/>
            <person name="Rast P."/>
            <person name="Oberbeckmann S."/>
            <person name="Bunk B."/>
            <person name="Jeske O."/>
            <person name="Meyerdierks A."/>
            <person name="Storesund J.E."/>
            <person name="Kallscheuer N."/>
            <person name="Luecker S."/>
            <person name="Lage O.M."/>
            <person name="Pohl T."/>
            <person name="Merkel B.J."/>
            <person name="Hornburger P."/>
            <person name="Mueller R.-W."/>
            <person name="Bruemmer F."/>
            <person name="Labrenz M."/>
            <person name="Spormann A.M."/>
            <person name="Op den Camp H."/>
            <person name="Overmann J."/>
            <person name="Amann R."/>
            <person name="Jetten M.S.M."/>
            <person name="Mascher T."/>
            <person name="Medema M.H."/>
            <person name="Devos D.P."/>
            <person name="Kaster A.-K."/>
            <person name="Ovreas L."/>
            <person name="Rohde M."/>
            <person name="Galperin M.Y."/>
            <person name="Jogler C."/>
        </authorList>
    </citation>
    <scope>NUCLEOTIDE SEQUENCE [LARGE SCALE GENOMIC DNA]</scope>
    <source>
        <strain evidence="2 3">Pan216</strain>
    </source>
</reference>
<dbReference type="EMBL" id="CP036279">
    <property type="protein sequence ID" value="QDU62065.1"/>
    <property type="molecule type" value="Genomic_DNA"/>
</dbReference>
<evidence type="ECO:0000256" key="1">
    <source>
        <dbReference type="SAM" id="MobiDB-lite"/>
    </source>
</evidence>